<dbReference type="Proteomes" id="UP000075502">
    <property type="component" value="Unassembled WGS sequence"/>
</dbReference>
<feature type="chain" id="PRO_5007569810" description="Fe/B12 periplasmic-binding domain-containing protein" evidence="2">
    <location>
        <begin position="24"/>
        <end position="329"/>
    </location>
</feature>
<evidence type="ECO:0000313" key="5">
    <source>
        <dbReference type="Proteomes" id="UP000075502"/>
    </source>
</evidence>
<evidence type="ECO:0000256" key="1">
    <source>
        <dbReference type="SAM" id="MobiDB-lite"/>
    </source>
</evidence>
<feature type="signal peptide" evidence="2">
    <location>
        <begin position="1"/>
        <end position="23"/>
    </location>
</feature>
<feature type="region of interest" description="Disordered" evidence="1">
    <location>
        <begin position="29"/>
        <end position="49"/>
    </location>
</feature>
<dbReference type="PANTHER" id="PTHR30535">
    <property type="entry name" value="VITAMIN B12-BINDING PROTEIN"/>
    <property type="match status" value="1"/>
</dbReference>
<dbReference type="GO" id="GO:0071281">
    <property type="term" value="P:cellular response to iron ion"/>
    <property type="evidence" value="ECO:0007669"/>
    <property type="project" value="TreeGrafter"/>
</dbReference>
<comment type="caution">
    <text evidence="4">The sequence shown here is derived from an EMBL/GenBank/DDBJ whole genome shotgun (WGS) entry which is preliminary data.</text>
</comment>
<gene>
    <name evidence="4" type="ORF">BE21_48255</name>
</gene>
<sequence>MSALAWINYGALTGALALSVAAAALPRSADQRPAPGREGAAAGAAADERPAALEDHTGAAVALRDFRRIASASTVADALLLELCEPDRVVALTGYGARRSPRGYRYAGKALIEDIADIEALLALQPDLVLLNGYGDPRRIARLREAGLTVYDLGPMRGLATLLPNVREVAALVGHPERGRWLATALAEGMAAVAADIQPPRRRRGMYVSGYGGRLFGGTAGTSYHDVLVSAGLSDAAAGAHRDWPEYTAEEVLAIDPDVLVTNAGMRATLCGQAGFDRLRACGAAGGVVELDDALLGDPGPAMLDAARAVRRAVYGAPTAPGAARAGGE</sequence>
<dbReference type="SUPFAM" id="SSF53807">
    <property type="entry name" value="Helical backbone' metal receptor"/>
    <property type="match status" value="1"/>
</dbReference>
<dbReference type="AlphaFoldDB" id="A0A150TI59"/>
<protein>
    <recommendedName>
        <fullName evidence="3">Fe/B12 periplasmic-binding domain-containing protein</fullName>
    </recommendedName>
</protein>
<evidence type="ECO:0000313" key="4">
    <source>
        <dbReference type="EMBL" id="KYG04148.1"/>
    </source>
</evidence>
<evidence type="ECO:0000259" key="3">
    <source>
        <dbReference type="PROSITE" id="PS50983"/>
    </source>
</evidence>
<keyword evidence="2" id="KW-0732">Signal</keyword>
<dbReference type="PROSITE" id="PS50983">
    <property type="entry name" value="FE_B12_PBP"/>
    <property type="match status" value="1"/>
</dbReference>
<dbReference type="Pfam" id="PF01497">
    <property type="entry name" value="Peripla_BP_2"/>
    <property type="match status" value="1"/>
</dbReference>
<dbReference type="PANTHER" id="PTHR30535:SF34">
    <property type="entry name" value="MOLYBDATE-BINDING PROTEIN MOLA"/>
    <property type="match status" value="1"/>
</dbReference>
<accession>A0A150TI59</accession>
<evidence type="ECO:0000256" key="2">
    <source>
        <dbReference type="SAM" id="SignalP"/>
    </source>
</evidence>
<feature type="compositionally biased region" description="Low complexity" evidence="1">
    <location>
        <begin position="32"/>
        <end position="45"/>
    </location>
</feature>
<name>A0A150TI59_SORCE</name>
<reference evidence="4 5" key="1">
    <citation type="submission" date="2014-02" db="EMBL/GenBank/DDBJ databases">
        <title>The small core and large imbalanced accessory genome model reveals a collaborative survival strategy of Sorangium cellulosum strains in nature.</title>
        <authorList>
            <person name="Han K."/>
            <person name="Peng R."/>
            <person name="Blom J."/>
            <person name="Li Y.-Z."/>
        </authorList>
    </citation>
    <scope>NUCLEOTIDE SEQUENCE [LARGE SCALE GENOMIC DNA]</scope>
    <source>
        <strain evidence="4 5">So0007-03</strain>
    </source>
</reference>
<dbReference type="InterPro" id="IPR002491">
    <property type="entry name" value="ABC_transptr_periplasmic_BD"/>
</dbReference>
<organism evidence="4 5">
    <name type="scientific">Sorangium cellulosum</name>
    <name type="common">Polyangium cellulosum</name>
    <dbReference type="NCBI Taxonomy" id="56"/>
    <lineage>
        <taxon>Bacteria</taxon>
        <taxon>Pseudomonadati</taxon>
        <taxon>Myxococcota</taxon>
        <taxon>Polyangia</taxon>
        <taxon>Polyangiales</taxon>
        <taxon>Polyangiaceae</taxon>
        <taxon>Sorangium</taxon>
    </lineage>
</organism>
<feature type="domain" description="Fe/B12 periplasmic-binding" evidence="3">
    <location>
        <begin position="68"/>
        <end position="318"/>
    </location>
</feature>
<proteinExistence type="predicted"/>
<dbReference type="EMBL" id="JEME01002480">
    <property type="protein sequence ID" value="KYG04148.1"/>
    <property type="molecule type" value="Genomic_DNA"/>
</dbReference>
<dbReference type="InterPro" id="IPR050902">
    <property type="entry name" value="ABC_Transporter_SBP"/>
</dbReference>
<dbReference type="Gene3D" id="3.40.50.1980">
    <property type="entry name" value="Nitrogenase molybdenum iron protein domain"/>
    <property type="match status" value="2"/>
</dbReference>